<dbReference type="PANTHER" id="PTHR43586">
    <property type="entry name" value="CYSTEINE DESULFURASE"/>
    <property type="match status" value="1"/>
</dbReference>
<dbReference type="Gene3D" id="3.90.1150.10">
    <property type="entry name" value="Aspartate Aminotransferase, domain 1"/>
    <property type="match status" value="1"/>
</dbReference>
<organism evidence="3 4">
    <name type="scientific">Pendulispora albinea</name>
    <dbReference type="NCBI Taxonomy" id="2741071"/>
    <lineage>
        <taxon>Bacteria</taxon>
        <taxon>Pseudomonadati</taxon>
        <taxon>Myxococcota</taxon>
        <taxon>Myxococcia</taxon>
        <taxon>Myxococcales</taxon>
        <taxon>Sorangiineae</taxon>
        <taxon>Pendulisporaceae</taxon>
        <taxon>Pendulispora</taxon>
    </lineage>
</organism>
<dbReference type="GO" id="GO:0008483">
    <property type="term" value="F:transaminase activity"/>
    <property type="evidence" value="ECO:0007669"/>
    <property type="project" value="UniProtKB-KW"/>
</dbReference>
<keyword evidence="3" id="KW-0808">Transferase</keyword>
<evidence type="ECO:0000313" key="4">
    <source>
        <dbReference type="Proteomes" id="UP001370348"/>
    </source>
</evidence>
<name>A0ABZ2LVT1_9BACT</name>
<dbReference type="SUPFAM" id="SSF53383">
    <property type="entry name" value="PLP-dependent transferases"/>
    <property type="match status" value="1"/>
</dbReference>
<reference evidence="3 4" key="1">
    <citation type="submission" date="2021-12" db="EMBL/GenBank/DDBJ databases">
        <title>Discovery of the Pendulisporaceae a myxobacterial family with distinct sporulation behavior and unique specialized metabolism.</title>
        <authorList>
            <person name="Garcia R."/>
            <person name="Popoff A."/>
            <person name="Bader C.D."/>
            <person name="Loehr J."/>
            <person name="Walesch S."/>
            <person name="Walt C."/>
            <person name="Boldt J."/>
            <person name="Bunk B."/>
            <person name="Haeckl F.J.F.P.J."/>
            <person name="Gunesch A.P."/>
            <person name="Birkelbach J."/>
            <person name="Nuebel U."/>
            <person name="Pietschmann T."/>
            <person name="Bach T."/>
            <person name="Mueller R."/>
        </authorList>
    </citation>
    <scope>NUCLEOTIDE SEQUENCE [LARGE SCALE GENOMIC DNA]</scope>
    <source>
        <strain evidence="3 4">MSr11954</strain>
    </source>
</reference>
<gene>
    <name evidence="3" type="ORF">LZC94_39810</name>
</gene>
<feature type="domain" description="Aminotransferase class V" evidence="2">
    <location>
        <begin position="322"/>
        <end position="410"/>
    </location>
</feature>
<evidence type="ECO:0000256" key="1">
    <source>
        <dbReference type="ARBA" id="ARBA00022898"/>
    </source>
</evidence>
<dbReference type="InterPro" id="IPR015421">
    <property type="entry name" value="PyrdxlP-dep_Trfase_major"/>
</dbReference>
<evidence type="ECO:0000313" key="3">
    <source>
        <dbReference type="EMBL" id="WXB13963.1"/>
    </source>
</evidence>
<dbReference type="PANTHER" id="PTHR43586:SF21">
    <property type="entry name" value="PYRIDOXAL PHOSPHATE (PLP)-DEPENDENT ASPARTATE AMINOTRANSFERASE SUPERFAMILY"/>
    <property type="match status" value="1"/>
</dbReference>
<evidence type="ECO:0000259" key="2">
    <source>
        <dbReference type="Pfam" id="PF00266"/>
    </source>
</evidence>
<sequence>MTTTLDRNRNPELDLDIDFVRAQFPTFSEPSMRGQAFFENAGGSYPCNAVIRRLNEYYRRLKVQPYYAYRASTEAGEWMEATYARLAEYLGVASDEVHFGPSTSQNTYVLAQALRKVLKPGDEIIVTNQDHEANGGAWRRLAEGGITVNEWRVDGETGRLDPAQLDALLTERTRLVAFPHCSNVVGHINPVAELTAKARAVGAVTVVDGVAFAPHGLPNVAELGADVYLFSLYKVYGPHQGAMVVRRPLLDRLGNEGHVFNAPYPRKRLVPAGPDHAQIAAARGVAEYFDAVDAHHGGGDVAGRPKRVRELFRGAEVALLPRVLDFLTAHEHVRLLGPSNARERAPTVSFVPYLGEPERIAAKLAERGIMAAHGHFYALRLLEAMGVDGSRGVVRVSFVHYTSPGEIAQLLEALDGALSPGEGGRFE</sequence>
<protein>
    <submittedName>
        <fullName evidence="3">Aminotransferase class V-fold PLP-dependent enzyme</fullName>
    </submittedName>
</protein>
<dbReference type="Gene3D" id="3.40.640.10">
    <property type="entry name" value="Type I PLP-dependent aspartate aminotransferase-like (Major domain)"/>
    <property type="match status" value="1"/>
</dbReference>
<dbReference type="InterPro" id="IPR015422">
    <property type="entry name" value="PyrdxlP-dep_Trfase_small"/>
</dbReference>
<keyword evidence="1" id="KW-0663">Pyridoxal phosphate</keyword>
<proteinExistence type="predicted"/>
<keyword evidence="4" id="KW-1185">Reference proteome</keyword>
<feature type="domain" description="Aminotransferase class V" evidence="2">
    <location>
        <begin position="37"/>
        <end position="252"/>
    </location>
</feature>
<dbReference type="InterPro" id="IPR000192">
    <property type="entry name" value="Aminotrans_V_dom"/>
</dbReference>
<accession>A0ABZ2LVT1</accession>
<dbReference type="EMBL" id="CP089984">
    <property type="protein sequence ID" value="WXB13963.1"/>
    <property type="molecule type" value="Genomic_DNA"/>
</dbReference>
<dbReference type="Proteomes" id="UP001370348">
    <property type="component" value="Chromosome"/>
</dbReference>
<dbReference type="RefSeq" id="WP_394823580.1">
    <property type="nucleotide sequence ID" value="NZ_CP089984.1"/>
</dbReference>
<dbReference type="InterPro" id="IPR015424">
    <property type="entry name" value="PyrdxlP-dep_Trfase"/>
</dbReference>
<dbReference type="Pfam" id="PF00266">
    <property type="entry name" value="Aminotran_5"/>
    <property type="match status" value="2"/>
</dbReference>
<keyword evidence="3" id="KW-0032">Aminotransferase</keyword>